<dbReference type="AlphaFoldDB" id="A0A832EK29"/>
<dbReference type="SUPFAM" id="SSF50891">
    <property type="entry name" value="Cyclophilin-like"/>
    <property type="match status" value="1"/>
</dbReference>
<reference evidence="5" key="1">
    <citation type="journal article" date="2020" name="mSystems">
        <title>Genome- and Community-Level Interaction Insights into Carbon Utilization and Element Cycling Functions of Hydrothermarchaeota in Hydrothermal Sediment.</title>
        <authorList>
            <person name="Zhou Z."/>
            <person name="Liu Y."/>
            <person name="Xu W."/>
            <person name="Pan J."/>
            <person name="Luo Z.H."/>
            <person name="Li M."/>
        </authorList>
    </citation>
    <scope>NUCLEOTIDE SEQUENCE [LARGE SCALE GENOMIC DNA]</scope>
    <source>
        <strain evidence="5">SpSt-456</strain>
    </source>
</reference>
<name>A0A832EK29_9BACT</name>
<keyword evidence="2" id="KW-0378">Hydrolase</keyword>
<dbReference type="Pfam" id="PF02626">
    <property type="entry name" value="CT_A_B"/>
    <property type="match status" value="1"/>
</dbReference>
<dbReference type="GO" id="GO:0016740">
    <property type="term" value="F:transferase activity"/>
    <property type="evidence" value="ECO:0007669"/>
    <property type="project" value="UniProtKB-KW"/>
</dbReference>
<evidence type="ECO:0000259" key="4">
    <source>
        <dbReference type="SMART" id="SM00797"/>
    </source>
</evidence>
<evidence type="ECO:0000313" key="5">
    <source>
        <dbReference type="EMBL" id="HFK97673.1"/>
    </source>
</evidence>
<organism evidence="5">
    <name type="scientific">Desulfacinum infernum</name>
    <dbReference type="NCBI Taxonomy" id="35837"/>
    <lineage>
        <taxon>Bacteria</taxon>
        <taxon>Pseudomonadati</taxon>
        <taxon>Thermodesulfobacteriota</taxon>
        <taxon>Syntrophobacteria</taxon>
        <taxon>Syntrophobacterales</taxon>
        <taxon>Syntrophobacteraceae</taxon>
        <taxon>Desulfacinum</taxon>
    </lineage>
</organism>
<dbReference type="GO" id="GO:0016787">
    <property type="term" value="F:hydrolase activity"/>
    <property type="evidence" value="ECO:0007669"/>
    <property type="project" value="UniProtKB-KW"/>
</dbReference>
<dbReference type="SMART" id="SM00797">
    <property type="entry name" value="AHS2"/>
    <property type="match status" value="1"/>
</dbReference>
<sequence length="317" mass="33923">MKALAIEASGLLTTVQDAGRYGFQDKGVPVSGAMDRAALELGNELVGNTPGAAALEIFSGGFRARFLTEVSFTVTGFDPDVRLNGHGVDLWTPHTARAGDVVSIDAGRLGLWHYLCLAGGIDVPFVLGSRSTYLRGRFGGLEGRALRPGDVLETEPPGPSFPLESLPQNLRPAYAAHPTIRVVLGPQAEAFSPEAFDAFLGAPYVVSTRSDRMGMMLDGPRLKHRATADIVSEGVAFGAIQVPGEGLPFVLLADRPTTGGYTKIATVLSVDLPLLVQTAPGRSVRFQAVDLLEAREAHLKRAYRIRRFFHLLRHGGL</sequence>
<keyword evidence="5" id="KW-0808">Transferase</keyword>
<evidence type="ECO:0000256" key="1">
    <source>
        <dbReference type="ARBA" id="ARBA00022741"/>
    </source>
</evidence>
<dbReference type="Gene3D" id="2.40.100.10">
    <property type="entry name" value="Cyclophilin-like"/>
    <property type="match status" value="1"/>
</dbReference>
<evidence type="ECO:0000256" key="2">
    <source>
        <dbReference type="ARBA" id="ARBA00022801"/>
    </source>
</evidence>
<accession>A0A832EK29</accession>
<feature type="domain" description="Carboxyltransferase" evidence="4">
    <location>
        <begin position="25"/>
        <end position="303"/>
    </location>
</feature>
<dbReference type="GO" id="GO:0005524">
    <property type="term" value="F:ATP binding"/>
    <property type="evidence" value="ECO:0007669"/>
    <property type="project" value="UniProtKB-KW"/>
</dbReference>
<dbReference type="InterPro" id="IPR029000">
    <property type="entry name" value="Cyclophilin-like_dom_sf"/>
</dbReference>
<dbReference type="InterPro" id="IPR052708">
    <property type="entry name" value="PxpC"/>
</dbReference>
<gene>
    <name evidence="5" type="ORF">ENS06_10190</name>
</gene>
<keyword evidence="3" id="KW-0067">ATP-binding</keyword>
<protein>
    <submittedName>
        <fullName evidence="5">Biotin-dependent carboxyltransferase family protein</fullName>
    </submittedName>
</protein>
<evidence type="ECO:0000256" key="3">
    <source>
        <dbReference type="ARBA" id="ARBA00022840"/>
    </source>
</evidence>
<dbReference type="PANTHER" id="PTHR43309">
    <property type="entry name" value="5-OXOPROLINASE SUBUNIT C"/>
    <property type="match status" value="1"/>
</dbReference>
<proteinExistence type="predicted"/>
<dbReference type="PANTHER" id="PTHR43309:SF3">
    <property type="entry name" value="5-OXOPROLINASE SUBUNIT C"/>
    <property type="match status" value="1"/>
</dbReference>
<dbReference type="EMBL" id="DSTK01000031">
    <property type="protein sequence ID" value="HFK97673.1"/>
    <property type="molecule type" value="Genomic_DNA"/>
</dbReference>
<comment type="caution">
    <text evidence="5">The sequence shown here is derived from an EMBL/GenBank/DDBJ whole genome shotgun (WGS) entry which is preliminary data.</text>
</comment>
<dbReference type="InterPro" id="IPR003778">
    <property type="entry name" value="CT_A_B"/>
</dbReference>
<keyword evidence="1" id="KW-0547">Nucleotide-binding</keyword>
<dbReference type="NCBIfam" id="TIGR00724">
    <property type="entry name" value="urea_amlyse_rel"/>
    <property type="match status" value="1"/>
</dbReference>